<evidence type="ECO:0000256" key="1">
    <source>
        <dbReference type="SAM" id="Phobius"/>
    </source>
</evidence>
<protein>
    <submittedName>
        <fullName evidence="3">Eukaryotic translation initiation factor 6</fullName>
    </submittedName>
</protein>
<reference evidence="2" key="1">
    <citation type="journal article" date="2009" name="PLoS Genet.">
        <title>Sequencing, mapping, and analysis of 27,455 maize full-length cDNAs.</title>
        <authorList>
            <person name="Soderlund C."/>
            <person name="Descour A."/>
            <person name="Kudrna D."/>
            <person name="Bomhoff M."/>
            <person name="Boyd L."/>
            <person name="Currie J."/>
            <person name="Angelova A."/>
            <person name="Collura K."/>
            <person name="Wissotski M."/>
            <person name="Ashley E."/>
            <person name="Morrow D."/>
            <person name="Fernandes J."/>
            <person name="Walbot V."/>
            <person name="Yu Y."/>
        </authorList>
    </citation>
    <scope>NUCLEOTIDE SEQUENCE</scope>
    <source>
        <strain evidence="2">B73</strain>
    </source>
</reference>
<sequence>MTMLHLRTLTLTRRLRSSLQMCLGSRCLGRLLLEISLWGVTAPSLTGVVWFIPIHPLKTLTSSPRSSKFLLSQEL</sequence>
<gene>
    <name evidence="3" type="ORF">ZEAMMB73_Zm00001d031747</name>
</gene>
<reference evidence="3" key="2">
    <citation type="submission" date="2015-12" db="EMBL/GenBank/DDBJ databases">
        <title>Update maize B73 reference genome by single molecule sequencing technologies.</title>
        <authorList>
            <consortium name="Maize Genome Sequencing Project"/>
            <person name="Ware D."/>
        </authorList>
    </citation>
    <scope>NUCLEOTIDE SEQUENCE [LARGE SCALE GENOMIC DNA]</scope>
    <source>
        <tissue evidence="3">Seedling</tissue>
    </source>
</reference>
<evidence type="ECO:0000313" key="2">
    <source>
        <dbReference type="EMBL" id="ACN26368.1"/>
    </source>
</evidence>
<dbReference type="EMBL" id="CM007647">
    <property type="protein sequence ID" value="ONM03617.1"/>
    <property type="molecule type" value="Genomic_DNA"/>
</dbReference>
<feature type="transmembrane region" description="Helical" evidence="1">
    <location>
        <begin position="31"/>
        <end position="52"/>
    </location>
</feature>
<dbReference type="AlphaFoldDB" id="C0HH65"/>
<accession>C0HH65</accession>
<keyword evidence="1" id="KW-0812">Transmembrane</keyword>
<dbReference type="GO" id="GO:0003743">
    <property type="term" value="F:translation initiation factor activity"/>
    <property type="evidence" value="ECO:0007669"/>
    <property type="project" value="UniProtKB-KW"/>
</dbReference>
<keyword evidence="3" id="KW-0396">Initiation factor</keyword>
<keyword evidence="1" id="KW-0472">Membrane</keyword>
<name>C0HH65_MAIZE</name>
<organism evidence="2">
    <name type="scientific">Zea mays</name>
    <name type="common">Maize</name>
    <dbReference type="NCBI Taxonomy" id="4577"/>
    <lineage>
        <taxon>Eukaryota</taxon>
        <taxon>Viridiplantae</taxon>
        <taxon>Streptophyta</taxon>
        <taxon>Embryophyta</taxon>
        <taxon>Tracheophyta</taxon>
        <taxon>Spermatophyta</taxon>
        <taxon>Magnoliopsida</taxon>
        <taxon>Liliopsida</taxon>
        <taxon>Poales</taxon>
        <taxon>Poaceae</taxon>
        <taxon>PACMAD clade</taxon>
        <taxon>Panicoideae</taxon>
        <taxon>Andropogonodae</taxon>
        <taxon>Andropogoneae</taxon>
        <taxon>Tripsacinae</taxon>
        <taxon>Zea</taxon>
    </lineage>
</organism>
<evidence type="ECO:0000313" key="3">
    <source>
        <dbReference type="EMBL" id="ONM03617.1"/>
    </source>
</evidence>
<proteinExistence type="evidence at transcript level"/>
<dbReference type="EMBL" id="BT061671">
    <property type="protein sequence ID" value="ACN26368.1"/>
    <property type="molecule type" value="mRNA"/>
</dbReference>
<keyword evidence="3" id="KW-0648">Protein biosynthesis</keyword>
<keyword evidence="1" id="KW-1133">Transmembrane helix</keyword>